<feature type="domain" description="Aminotransferase class I/classII large" evidence="7">
    <location>
        <begin position="107"/>
        <end position="452"/>
    </location>
</feature>
<sequence>MLSANRANKLIRCLTKNNYCKLTILRTFSAGSIDTMSQSVDYDRFINDLSARRKVSPIRELTKLFTTAPPGTIFLAGGIPNGSTFPFSRMTVELKDGATFKLEGKKIENALQYQPTPGYPPLVEQLQKFQTQVHGLDSTFWQKNSLLVSTGSQDALCKALEMSLSEGDPILVQEPIYPGTSAIIRPLNANMVPIGQDEHGIVPSALRSALSNYGSPEKVSSMKKDVPKLLYLNSTGANPTGATIPAERKKEIYDIACEFNLVILEDDPYYFLHFEEIDPVSFLSMDRDSRVLRFDSFSKILSSGLRVGFVTGPKELVSRIELHTQASTMHTSALSQAIVSSLLDEWGSEKLLQHFKMIQQFYKGKRDCMLASANKHLKGLAEWSVPRAGMFLWIKVPGIADTKKLITEGGIEHGVILVPGKDFLAYDDAQSQYFRASYTVASPEDIDKGFARLANLIKAEIA</sequence>
<comment type="cofactor">
    <cofactor evidence="1">
        <name>pyridoxal 5'-phosphate</name>
        <dbReference type="ChEBI" id="CHEBI:597326"/>
    </cofactor>
</comment>
<dbReference type="FunFam" id="3.40.640.10:FF:000053">
    <property type="entry name" value="Aminotransferase, class I"/>
    <property type="match status" value="1"/>
</dbReference>
<comment type="caution">
    <text evidence="8">The sequence shown here is derived from an EMBL/GenBank/DDBJ whole genome shotgun (WGS) entry which is preliminary data.</text>
</comment>
<evidence type="ECO:0000256" key="6">
    <source>
        <dbReference type="ARBA" id="ARBA00022898"/>
    </source>
</evidence>
<evidence type="ECO:0000256" key="2">
    <source>
        <dbReference type="ARBA" id="ARBA00007441"/>
    </source>
</evidence>
<keyword evidence="5" id="KW-0808">Transferase</keyword>
<dbReference type="AlphaFoldDB" id="A0A8S1CZI3"/>
<dbReference type="Pfam" id="PF00155">
    <property type="entry name" value="Aminotran_1_2"/>
    <property type="match status" value="1"/>
</dbReference>
<gene>
    <name evidence="8" type="ORF">CLODIP_2_CD06389</name>
</gene>
<dbReference type="InterPro" id="IPR004839">
    <property type="entry name" value="Aminotransferase_I/II_large"/>
</dbReference>
<dbReference type="EMBL" id="CADEPI010000100">
    <property type="protein sequence ID" value="CAB3374583.1"/>
    <property type="molecule type" value="Genomic_DNA"/>
</dbReference>
<comment type="subunit">
    <text evidence="3">Homodimer.</text>
</comment>
<dbReference type="PANTHER" id="PTHR42790">
    <property type="entry name" value="AMINOTRANSFERASE"/>
    <property type="match status" value="1"/>
</dbReference>
<dbReference type="Gene3D" id="3.40.640.10">
    <property type="entry name" value="Type I PLP-dependent aspartate aminotransferase-like (Major domain)"/>
    <property type="match status" value="1"/>
</dbReference>
<dbReference type="OrthoDB" id="691673at2759"/>
<dbReference type="InterPro" id="IPR015424">
    <property type="entry name" value="PyrdxlP-dep_Trfase"/>
</dbReference>
<comment type="similarity">
    <text evidence="2">Belongs to the class-I pyridoxal-phosphate-dependent aminotransferase family.</text>
</comment>
<dbReference type="SUPFAM" id="SSF53383">
    <property type="entry name" value="PLP-dependent transferases"/>
    <property type="match status" value="1"/>
</dbReference>
<evidence type="ECO:0000256" key="5">
    <source>
        <dbReference type="ARBA" id="ARBA00022679"/>
    </source>
</evidence>
<protein>
    <recommendedName>
        <fullName evidence="7">Aminotransferase class I/classII large domain-containing protein</fullName>
    </recommendedName>
</protein>
<evidence type="ECO:0000256" key="1">
    <source>
        <dbReference type="ARBA" id="ARBA00001933"/>
    </source>
</evidence>
<evidence type="ECO:0000313" key="8">
    <source>
        <dbReference type="EMBL" id="CAB3374583.1"/>
    </source>
</evidence>
<accession>A0A8S1CZI3</accession>
<dbReference type="GO" id="GO:1901605">
    <property type="term" value="P:alpha-amino acid metabolic process"/>
    <property type="evidence" value="ECO:0007669"/>
    <property type="project" value="TreeGrafter"/>
</dbReference>
<proteinExistence type="inferred from homology"/>
<dbReference type="Proteomes" id="UP000494165">
    <property type="component" value="Unassembled WGS sequence"/>
</dbReference>
<keyword evidence="6" id="KW-0663">Pyridoxal phosphate</keyword>
<keyword evidence="9" id="KW-1185">Reference proteome</keyword>
<dbReference type="CDD" id="cd00609">
    <property type="entry name" value="AAT_like"/>
    <property type="match status" value="1"/>
</dbReference>
<dbReference type="GO" id="GO:0016212">
    <property type="term" value="F:kynurenine-oxoglutarate transaminase activity"/>
    <property type="evidence" value="ECO:0007669"/>
    <property type="project" value="TreeGrafter"/>
</dbReference>
<keyword evidence="4" id="KW-0032">Aminotransferase</keyword>
<dbReference type="FunFam" id="3.90.1150.10:FF:000166">
    <property type="entry name" value="Kynurenine/alpha-aminoadipate aminotransferase, mitochondrial"/>
    <property type="match status" value="1"/>
</dbReference>
<dbReference type="InterPro" id="IPR050859">
    <property type="entry name" value="Class-I_PLP-dep_aminotransf"/>
</dbReference>
<reference evidence="8 9" key="1">
    <citation type="submission" date="2020-04" db="EMBL/GenBank/DDBJ databases">
        <authorList>
            <person name="Alioto T."/>
            <person name="Alioto T."/>
            <person name="Gomez Garrido J."/>
        </authorList>
    </citation>
    <scope>NUCLEOTIDE SEQUENCE [LARGE SCALE GENOMIC DNA]</scope>
</reference>
<dbReference type="InterPro" id="IPR015421">
    <property type="entry name" value="PyrdxlP-dep_Trfase_major"/>
</dbReference>
<organism evidence="8 9">
    <name type="scientific">Cloeon dipterum</name>
    <dbReference type="NCBI Taxonomy" id="197152"/>
    <lineage>
        <taxon>Eukaryota</taxon>
        <taxon>Metazoa</taxon>
        <taxon>Ecdysozoa</taxon>
        <taxon>Arthropoda</taxon>
        <taxon>Hexapoda</taxon>
        <taxon>Insecta</taxon>
        <taxon>Pterygota</taxon>
        <taxon>Palaeoptera</taxon>
        <taxon>Ephemeroptera</taxon>
        <taxon>Pisciforma</taxon>
        <taxon>Baetidae</taxon>
        <taxon>Cloeon</taxon>
    </lineage>
</organism>
<name>A0A8S1CZI3_9INSE</name>
<evidence type="ECO:0000313" key="9">
    <source>
        <dbReference type="Proteomes" id="UP000494165"/>
    </source>
</evidence>
<dbReference type="PANTHER" id="PTHR42790:SF19">
    <property type="entry name" value="KYNURENINE_ALPHA-AMINOADIPATE AMINOTRANSFERASE, MITOCHONDRIAL"/>
    <property type="match status" value="1"/>
</dbReference>
<evidence type="ECO:0000259" key="7">
    <source>
        <dbReference type="Pfam" id="PF00155"/>
    </source>
</evidence>
<dbReference type="GO" id="GO:0030170">
    <property type="term" value="F:pyridoxal phosphate binding"/>
    <property type="evidence" value="ECO:0007669"/>
    <property type="project" value="InterPro"/>
</dbReference>
<evidence type="ECO:0000256" key="4">
    <source>
        <dbReference type="ARBA" id="ARBA00022576"/>
    </source>
</evidence>
<evidence type="ECO:0000256" key="3">
    <source>
        <dbReference type="ARBA" id="ARBA00011738"/>
    </source>
</evidence>